<keyword evidence="7" id="KW-1185">Reference proteome</keyword>
<dbReference type="EMBL" id="PPSL01000001">
    <property type="protein sequence ID" value="PQJ12971.1"/>
    <property type="molecule type" value="Genomic_DNA"/>
</dbReference>
<dbReference type="SMART" id="SM00382">
    <property type="entry name" value="AAA"/>
    <property type="match status" value="1"/>
</dbReference>
<dbReference type="Gene3D" id="3.40.50.300">
    <property type="entry name" value="P-loop containing nucleotide triphosphate hydrolases"/>
    <property type="match status" value="1"/>
</dbReference>
<dbReference type="OrthoDB" id="9785229at2"/>
<dbReference type="PROSITE" id="PS50893">
    <property type="entry name" value="ABC_TRANSPORTER_2"/>
    <property type="match status" value="1"/>
</dbReference>
<dbReference type="AlphaFoldDB" id="A0A2S7T266"/>
<dbReference type="InterPro" id="IPR017871">
    <property type="entry name" value="ABC_transporter-like_CS"/>
</dbReference>
<dbReference type="GO" id="GO:0005524">
    <property type="term" value="F:ATP binding"/>
    <property type="evidence" value="ECO:0007669"/>
    <property type="project" value="UniProtKB-KW"/>
</dbReference>
<comment type="similarity">
    <text evidence="1">Belongs to the ABC transporter superfamily.</text>
</comment>
<gene>
    <name evidence="6" type="ORF">CJD36_004295</name>
</gene>
<dbReference type="SUPFAM" id="SSF52540">
    <property type="entry name" value="P-loop containing nucleoside triphosphate hydrolases"/>
    <property type="match status" value="1"/>
</dbReference>
<keyword evidence="2" id="KW-0813">Transport</keyword>
<dbReference type="PANTHER" id="PTHR43335">
    <property type="entry name" value="ABC TRANSPORTER, ATP-BINDING PROTEIN"/>
    <property type="match status" value="1"/>
</dbReference>
<evidence type="ECO:0000256" key="3">
    <source>
        <dbReference type="ARBA" id="ARBA00022741"/>
    </source>
</evidence>
<evidence type="ECO:0000259" key="5">
    <source>
        <dbReference type="PROSITE" id="PS50893"/>
    </source>
</evidence>
<dbReference type="PROSITE" id="PS00211">
    <property type="entry name" value="ABC_TRANSPORTER_1"/>
    <property type="match status" value="1"/>
</dbReference>
<keyword evidence="3" id="KW-0547">Nucleotide-binding</keyword>
<reference evidence="6 7" key="1">
    <citation type="submission" date="2018-01" db="EMBL/GenBank/DDBJ databases">
        <title>A novel member of the phylum Bacteroidetes isolated from glacier ice.</title>
        <authorList>
            <person name="Liu Q."/>
            <person name="Xin Y.-H."/>
        </authorList>
    </citation>
    <scope>NUCLEOTIDE SEQUENCE [LARGE SCALE GENOMIC DNA]</scope>
    <source>
        <strain evidence="6 7">RB1R16</strain>
    </source>
</reference>
<dbReference type="RefSeq" id="WP_105037855.1">
    <property type="nucleotide sequence ID" value="NZ_PPSL01000001.1"/>
</dbReference>
<dbReference type="InterPro" id="IPR003593">
    <property type="entry name" value="AAA+_ATPase"/>
</dbReference>
<dbReference type="Pfam" id="PF00005">
    <property type="entry name" value="ABC_tran"/>
    <property type="match status" value="1"/>
</dbReference>
<dbReference type="InterPro" id="IPR003439">
    <property type="entry name" value="ABC_transporter-like_ATP-bd"/>
</dbReference>
<proteinExistence type="inferred from homology"/>
<dbReference type="GO" id="GO:0016887">
    <property type="term" value="F:ATP hydrolysis activity"/>
    <property type="evidence" value="ECO:0007669"/>
    <property type="project" value="InterPro"/>
</dbReference>
<evidence type="ECO:0000256" key="4">
    <source>
        <dbReference type="ARBA" id="ARBA00022840"/>
    </source>
</evidence>
<accession>A0A2S7T266</accession>
<feature type="domain" description="ABC transporter" evidence="5">
    <location>
        <begin position="5"/>
        <end position="234"/>
    </location>
</feature>
<dbReference type="CDD" id="cd03268">
    <property type="entry name" value="ABC_BcrA_bacitracin_resist"/>
    <property type="match status" value="1"/>
</dbReference>
<sequence length="310" mass="34468">MGSIIETRNLSKSFKHFKAVTDLSFTINHGDIYGFLGQNGAGKSTTMRMLLGLIFPDSGSIYIDGEEFNNGRRHLLSKIGAIIERPDMYGYLSGWDNLKMFAALSDSTIKAARLHEVLEIVGLKGREQDKVKAYSQGMKQRLGIAIALVHKPDLLILDEPTNGLDPQGIAEMRALILSLSRDHGKTILISSHLLYEIEQVATSMIIIHKGKKVVEGKVNSLLNPDETFIEIDILPDDAIQHKIEGSEWKSMLRTAKHGSLTFKMNPERTPQLNSWLVGQGIGVTEIRSKHSLEAYFLSLTDDTVITNRAI</sequence>
<organism evidence="6 7">
    <name type="scientific">Flavipsychrobacter stenotrophus</name>
    <dbReference type="NCBI Taxonomy" id="2077091"/>
    <lineage>
        <taxon>Bacteria</taxon>
        <taxon>Pseudomonadati</taxon>
        <taxon>Bacteroidota</taxon>
        <taxon>Chitinophagia</taxon>
        <taxon>Chitinophagales</taxon>
        <taxon>Chitinophagaceae</taxon>
        <taxon>Flavipsychrobacter</taxon>
    </lineage>
</organism>
<evidence type="ECO:0000256" key="1">
    <source>
        <dbReference type="ARBA" id="ARBA00005417"/>
    </source>
</evidence>
<evidence type="ECO:0000256" key="2">
    <source>
        <dbReference type="ARBA" id="ARBA00022448"/>
    </source>
</evidence>
<evidence type="ECO:0000313" key="7">
    <source>
        <dbReference type="Proteomes" id="UP000239872"/>
    </source>
</evidence>
<dbReference type="Proteomes" id="UP000239872">
    <property type="component" value="Unassembled WGS sequence"/>
</dbReference>
<dbReference type="InterPro" id="IPR027417">
    <property type="entry name" value="P-loop_NTPase"/>
</dbReference>
<evidence type="ECO:0000313" key="6">
    <source>
        <dbReference type="EMBL" id="PQJ12971.1"/>
    </source>
</evidence>
<dbReference type="PANTHER" id="PTHR43335:SF4">
    <property type="entry name" value="ABC TRANSPORTER, ATP-BINDING PROTEIN"/>
    <property type="match status" value="1"/>
</dbReference>
<name>A0A2S7T266_9BACT</name>
<protein>
    <submittedName>
        <fullName evidence="6">Bacitracin ABC transporter ATP-binding protein</fullName>
    </submittedName>
</protein>
<keyword evidence="4 6" id="KW-0067">ATP-binding</keyword>
<comment type="caution">
    <text evidence="6">The sequence shown here is derived from an EMBL/GenBank/DDBJ whole genome shotgun (WGS) entry which is preliminary data.</text>
</comment>